<dbReference type="Proteomes" id="UP000291838">
    <property type="component" value="Unassembled WGS sequence"/>
</dbReference>
<feature type="compositionally biased region" description="Basic and acidic residues" evidence="1">
    <location>
        <begin position="12"/>
        <end position="22"/>
    </location>
</feature>
<dbReference type="OrthoDB" id="4843507at2"/>
<organism evidence="2 3">
    <name type="scientific">Nocardioides glacieisoli</name>
    <dbReference type="NCBI Taxonomy" id="1168730"/>
    <lineage>
        <taxon>Bacteria</taxon>
        <taxon>Bacillati</taxon>
        <taxon>Actinomycetota</taxon>
        <taxon>Actinomycetes</taxon>
        <taxon>Propionibacteriales</taxon>
        <taxon>Nocardioidaceae</taxon>
        <taxon>Nocardioides</taxon>
    </lineage>
</organism>
<evidence type="ECO:0000256" key="1">
    <source>
        <dbReference type="SAM" id="MobiDB-lite"/>
    </source>
</evidence>
<sequence>MSSPSNSATIRDLLHEVTDGVEPEDRLDTIRAATADSGRRTHRGWWTAGGVGLVAASVVTALALSTGGGPRGSEPGPADESTATSTPTEPNPATSRAVPVYFVGDTPSGPRLYREFQRGTGPMSAETFALDAALSGTSQDPDYRSLWPAGAVSGAYEMHEELITVTLEGDLHDRPAGMTEAEAWLAIEQVVRTAQGSFGQGRIPVQLLLNDARTDQVLGVPTSEPLAAGSDLEVLAHVSLSEPSEGRTIRVGRALTIAGVGLSEDDRISVRVKLREGTPVLRDVKFDLDPADSTLSPFNVDLYLGDIQPGVYDVVVSVTNPDGTFDTDTRRITVVD</sequence>
<protein>
    <submittedName>
        <fullName evidence="2">Uncharacterized protein</fullName>
    </submittedName>
</protein>
<dbReference type="RefSeq" id="WP_129476769.1">
    <property type="nucleotide sequence ID" value="NZ_SDWS01000006.1"/>
</dbReference>
<comment type="caution">
    <text evidence="2">The sequence shown here is derived from an EMBL/GenBank/DDBJ whole genome shotgun (WGS) entry which is preliminary data.</text>
</comment>
<reference evidence="2 3" key="1">
    <citation type="submission" date="2019-01" db="EMBL/GenBank/DDBJ databases">
        <title>Novel species of Nocardioides.</title>
        <authorList>
            <person name="Liu Q."/>
            <person name="Xin Y.-H."/>
        </authorList>
    </citation>
    <scope>NUCLEOTIDE SEQUENCE [LARGE SCALE GENOMIC DNA]</scope>
    <source>
        <strain evidence="2 3">HLT3-15</strain>
    </source>
</reference>
<evidence type="ECO:0000313" key="3">
    <source>
        <dbReference type="Proteomes" id="UP000291838"/>
    </source>
</evidence>
<feature type="region of interest" description="Disordered" evidence="1">
    <location>
        <begin position="1"/>
        <end position="22"/>
    </location>
</feature>
<feature type="compositionally biased region" description="Polar residues" evidence="1">
    <location>
        <begin position="81"/>
        <end position="94"/>
    </location>
</feature>
<name>A0A4Q2RLT6_9ACTN</name>
<proteinExistence type="predicted"/>
<keyword evidence="3" id="KW-1185">Reference proteome</keyword>
<gene>
    <name evidence="2" type="ORF">EUA06_13755</name>
</gene>
<dbReference type="AlphaFoldDB" id="A0A4Q2RLT6"/>
<feature type="region of interest" description="Disordered" evidence="1">
    <location>
        <begin position="65"/>
        <end position="101"/>
    </location>
</feature>
<dbReference type="EMBL" id="SDWS01000006">
    <property type="protein sequence ID" value="RYB89667.1"/>
    <property type="molecule type" value="Genomic_DNA"/>
</dbReference>
<accession>A0A4Q2RLT6</accession>
<evidence type="ECO:0000313" key="2">
    <source>
        <dbReference type="EMBL" id="RYB89667.1"/>
    </source>
</evidence>